<accession>E1WYP0</accession>
<dbReference type="EMBL" id="FQ312005">
    <property type="protein sequence ID" value="CBW27680.1"/>
    <property type="molecule type" value="Genomic_DNA"/>
</dbReference>
<evidence type="ECO:0000313" key="4">
    <source>
        <dbReference type="Proteomes" id="UP000008963"/>
    </source>
</evidence>
<dbReference type="HOGENOM" id="CLU_2409187_0_0_7"/>
<evidence type="ECO:0000256" key="2">
    <source>
        <dbReference type="SAM" id="SignalP"/>
    </source>
</evidence>
<feature type="chain" id="PRO_5003154205" evidence="2">
    <location>
        <begin position="24"/>
        <end position="92"/>
    </location>
</feature>
<dbReference type="STRING" id="862908.BMS_2910"/>
<keyword evidence="1" id="KW-0175">Coiled coil</keyword>
<reference evidence="4" key="1">
    <citation type="journal article" date="2013" name="ISME J.">
        <title>A small predatory core genome in the divergent marine Bacteriovorax marinus SJ and the terrestrial Bdellovibrio bacteriovorus.</title>
        <authorList>
            <person name="Crossman L.C."/>
            <person name="Chen H."/>
            <person name="Cerdeno-Tarraga A.M."/>
            <person name="Brooks K."/>
            <person name="Quail M.A."/>
            <person name="Pineiro S.A."/>
            <person name="Hobley L."/>
            <person name="Sockett R.E."/>
            <person name="Bentley S.D."/>
            <person name="Parkhill J."/>
            <person name="Williams H.N."/>
            <person name="Stine O.C."/>
        </authorList>
    </citation>
    <scope>NUCLEOTIDE SEQUENCE [LARGE SCALE GENOMIC DNA]</scope>
    <source>
        <strain evidence="4">ATCC BAA-682 / DSM 15412 / SJ</strain>
    </source>
</reference>
<evidence type="ECO:0000313" key="3">
    <source>
        <dbReference type="EMBL" id="CBW27680.1"/>
    </source>
</evidence>
<organism evidence="3 4">
    <name type="scientific">Halobacteriovorax marinus (strain ATCC BAA-682 / DSM 15412 / SJ)</name>
    <name type="common">Bacteriovorax marinus</name>
    <dbReference type="NCBI Taxonomy" id="862908"/>
    <lineage>
        <taxon>Bacteria</taxon>
        <taxon>Pseudomonadati</taxon>
        <taxon>Bdellovibrionota</taxon>
        <taxon>Bacteriovoracia</taxon>
        <taxon>Bacteriovoracales</taxon>
        <taxon>Halobacteriovoraceae</taxon>
        <taxon>Halobacteriovorax</taxon>
    </lineage>
</organism>
<dbReference type="RefSeq" id="WP_014245454.1">
    <property type="nucleotide sequence ID" value="NC_016620.1"/>
</dbReference>
<dbReference type="PATRIC" id="fig|862908.3.peg.2782"/>
<feature type="coiled-coil region" evidence="1">
    <location>
        <begin position="47"/>
        <end position="78"/>
    </location>
</feature>
<name>E1WYP0_HALMS</name>
<keyword evidence="4" id="KW-1185">Reference proteome</keyword>
<gene>
    <name evidence="3" type="ordered locus">BMS_2910</name>
</gene>
<sequence length="92" mass="10168">MKVTKFLSIVLFVFIASVTSSSAASSFKQVRNSLWVFGVDNSSTTEVEMVEQGITQFAEQIEESKEESAEVASQQELEVPEELDLAIAKFES</sequence>
<protein>
    <submittedName>
        <fullName evidence="3">Exported protein</fullName>
    </submittedName>
</protein>
<keyword evidence="2" id="KW-0732">Signal</keyword>
<feature type="signal peptide" evidence="2">
    <location>
        <begin position="1"/>
        <end position="23"/>
    </location>
</feature>
<dbReference type="KEGG" id="bmx:BMS_2910"/>
<evidence type="ECO:0000256" key="1">
    <source>
        <dbReference type="SAM" id="Coils"/>
    </source>
</evidence>
<dbReference type="AlphaFoldDB" id="E1WYP0"/>
<dbReference type="Proteomes" id="UP000008963">
    <property type="component" value="Chromosome"/>
</dbReference>
<proteinExistence type="predicted"/>